<dbReference type="OrthoDB" id="179763at2"/>
<dbReference type="RefSeq" id="WP_090366013.1">
    <property type="nucleotide sequence ID" value="NZ_FNEM01000011.1"/>
</dbReference>
<organism evidence="2 3">
    <name type="scientific">Ferrimonas sediminum</name>
    <dbReference type="NCBI Taxonomy" id="718193"/>
    <lineage>
        <taxon>Bacteria</taxon>
        <taxon>Pseudomonadati</taxon>
        <taxon>Pseudomonadota</taxon>
        <taxon>Gammaproteobacteria</taxon>
        <taxon>Alteromonadales</taxon>
        <taxon>Ferrimonadaceae</taxon>
        <taxon>Ferrimonas</taxon>
    </lineage>
</organism>
<evidence type="ECO:0000259" key="1">
    <source>
        <dbReference type="Pfam" id="PF01636"/>
    </source>
</evidence>
<dbReference type="EMBL" id="FNEM01000011">
    <property type="protein sequence ID" value="SDJ66855.1"/>
    <property type="molecule type" value="Genomic_DNA"/>
</dbReference>
<dbReference type="Gene3D" id="3.90.1200.10">
    <property type="match status" value="1"/>
</dbReference>
<protein>
    <submittedName>
        <fullName evidence="2">Phosphotransferase enzyme family protein</fullName>
    </submittedName>
</protein>
<evidence type="ECO:0000313" key="2">
    <source>
        <dbReference type="EMBL" id="SDJ66855.1"/>
    </source>
</evidence>
<dbReference type="AlphaFoldDB" id="A0A1G8VN73"/>
<keyword evidence="3" id="KW-1185">Reference proteome</keyword>
<dbReference type="InterPro" id="IPR002575">
    <property type="entry name" value="Aminoglycoside_PTrfase"/>
</dbReference>
<dbReference type="PANTHER" id="PTHR40086">
    <property type="entry name" value="PHOSPHOTRANSFERASE YTMP-RELATED"/>
    <property type="match status" value="1"/>
</dbReference>
<keyword evidence="2" id="KW-0808">Transferase</keyword>
<dbReference type="Pfam" id="PF01636">
    <property type="entry name" value="APH"/>
    <property type="match status" value="1"/>
</dbReference>
<sequence>MPLRPETLLHRLKGYEHFSLRPFDRGSANGLFEVIGPAQETLMRVHDTWATMGVDRGREAALWHLACQQRLAPELIHWDPAHRFCVMRRWGQAADTLPPSEAISVLLAFHRLPAAPAPWDYAANLCSERWPAAKQWQAQLLASALSAGLCHHDPGRGNWLCRHGALRLIDFEYAGWGHPLWDLACLDVEWGAEVGSLVLKGYYAALGLTLNDAEYRALASARRLYLATSIDWCRQAMEQGGDLAQLQTWLSRYQQLLGACED</sequence>
<dbReference type="InterPro" id="IPR011009">
    <property type="entry name" value="Kinase-like_dom_sf"/>
</dbReference>
<dbReference type="InterPro" id="IPR052077">
    <property type="entry name" value="CcrZ_PhaseVar_Mediator"/>
</dbReference>
<dbReference type="PANTHER" id="PTHR40086:SF1">
    <property type="entry name" value="CELL CYCLE REGULATOR CCRZ"/>
    <property type="match status" value="1"/>
</dbReference>
<proteinExistence type="predicted"/>
<feature type="domain" description="Aminoglycoside phosphotransferase" evidence="1">
    <location>
        <begin position="120"/>
        <end position="216"/>
    </location>
</feature>
<gene>
    <name evidence="2" type="ORF">SAMN04488540_11188</name>
</gene>
<evidence type="ECO:0000313" key="3">
    <source>
        <dbReference type="Proteomes" id="UP000199527"/>
    </source>
</evidence>
<name>A0A1G8VN73_9GAMM</name>
<accession>A0A1G8VN73</accession>
<dbReference type="GO" id="GO:0016740">
    <property type="term" value="F:transferase activity"/>
    <property type="evidence" value="ECO:0007669"/>
    <property type="project" value="UniProtKB-KW"/>
</dbReference>
<dbReference type="Proteomes" id="UP000199527">
    <property type="component" value="Unassembled WGS sequence"/>
</dbReference>
<reference evidence="3" key="1">
    <citation type="submission" date="2016-10" db="EMBL/GenBank/DDBJ databases">
        <authorList>
            <person name="Varghese N."/>
            <person name="Submissions S."/>
        </authorList>
    </citation>
    <scope>NUCLEOTIDE SEQUENCE [LARGE SCALE GENOMIC DNA]</scope>
    <source>
        <strain evidence="3">DSM 23317</strain>
    </source>
</reference>
<dbReference type="SUPFAM" id="SSF56112">
    <property type="entry name" value="Protein kinase-like (PK-like)"/>
    <property type="match status" value="1"/>
</dbReference>